<evidence type="ECO:0000313" key="3">
    <source>
        <dbReference type="Proteomes" id="UP000499080"/>
    </source>
</evidence>
<dbReference type="PANTHER" id="PTHR38681:SF1">
    <property type="entry name" value="RETROVIRUS-RELATED POL POLYPROTEIN FROM TRANSPOSON 412-LIKE PROTEIN"/>
    <property type="match status" value="1"/>
</dbReference>
<dbReference type="PROSITE" id="PS50994">
    <property type="entry name" value="INTEGRASE"/>
    <property type="match status" value="1"/>
</dbReference>
<dbReference type="Gene3D" id="3.30.420.10">
    <property type="entry name" value="Ribonuclease H-like superfamily/Ribonuclease H"/>
    <property type="match status" value="1"/>
</dbReference>
<comment type="caution">
    <text evidence="2">The sequence shown here is derived from an EMBL/GenBank/DDBJ whole genome shotgun (WGS) entry which is preliminary data.</text>
</comment>
<dbReference type="OrthoDB" id="775972at2759"/>
<feature type="domain" description="Integrase catalytic" evidence="1">
    <location>
        <begin position="1"/>
        <end position="107"/>
    </location>
</feature>
<proteinExistence type="predicted"/>
<dbReference type="EMBL" id="BGPR01001875">
    <property type="protein sequence ID" value="GBM63563.1"/>
    <property type="molecule type" value="Genomic_DNA"/>
</dbReference>
<organism evidence="2 3">
    <name type="scientific">Araneus ventricosus</name>
    <name type="common">Orbweaver spider</name>
    <name type="synonym">Epeira ventricosa</name>
    <dbReference type="NCBI Taxonomy" id="182803"/>
    <lineage>
        <taxon>Eukaryota</taxon>
        <taxon>Metazoa</taxon>
        <taxon>Ecdysozoa</taxon>
        <taxon>Arthropoda</taxon>
        <taxon>Chelicerata</taxon>
        <taxon>Arachnida</taxon>
        <taxon>Araneae</taxon>
        <taxon>Araneomorphae</taxon>
        <taxon>Entelegynae</taxon>
        <taxon>Araneoidea</taxon>
        <taxon>Araneidae</taxon>
        <taxon>Araneus</taxon>
    </lineage>
</organism>
<dbReference type="InterPro" id="IPR001584">
    <property type="entry name" value="Integrase_cat-core"/>
</dbReference>
<dbReference type="AlphaFoldDB" id="A0A4Y2HE30"/>
<dbReference type="GO" id="GO:0003676">
    <property type="term" value="F:nucleic acid binding"/>
    <property type="evidence" value="ECO:0007669"/>
    <property type="project" value="InterPro"/>
</dbReference>
<keyword evidence="3" id="KW-1185">Reference proteome</keyword>
<evidence type="ECO:0000259" key="1">
    <source>
        <dbReference type="PROSITE" id="PS50994"/>
    </source>
</evidence>
<sequence length="107" mass="11856">MKAETCVHAILQQWIARFGVPEIVSTDRGSQLEFELFQSFTRFLGSERIQTTSYHPASNGMLGRFHRQLTDAIRYHFLATTGLTGVLPLVLLGICASLKEDLGVSSA</sequence>
<dbReference type="SUPFAM" id="SSF53098">
    <property type="entry name" value="Ribonuclease H-like"/>
    <property type="match status" value="1"/>
</dbReference>
<dbReference type="PANTHER" id="PTHR38681">
    <property type="entry name" value="RETROVIRUS-RELATED POL POLYPROTEIN FROM TRANSPOSON 412-LIKE PROTEIN-RELATED"/>
    <property type="match status" value="1"/>
</dbReference>
<gene>
    <name evidence="2" type="ORF">AVEN_3812_1</name>
</gene>
<accession>A0A4Y2HE30</accession>
<dbReference type="GO" id="GO:0015074">
    <property type="term" value="P:DNA integration"/>
    <property type="evidence" value="ECO:0007669"/>
    <property type="project" value="InterPro"/>
</dbReference>
<dbReference type="Proteomes" id="UP000499080">
    <property type="component" value="Unassembled WGS sequence"/>
</dbReference>
<name>A0A4Y2HE30_ARAVE</name>
<evidence type="ECO:0000313" key="2">
    <source>
        <dbReference type="EMBL" id="GBM63563.1"/>
    </source>
</evidence>
<dbReference type="InterPro" id="IPR036397">
    <property type="entry name" value="RNaseH_sf"/>
</dbReference>
<reference evidence="2 3" key="1">
    <citation type="journal article" date="2019" name="Sci. Rep.">
        <title>Orb-weaving spider Araneus ventricosus genome elucidates the spidroin gene catalogue.</title>
        <authorList>
            <person name="Kono N."/>
            <person name="Nakamura H."/>
            <person name="Ohtoshi R."/>
            <person name="Moran D.A.P."/>
            <person name="Shinohara A."/>
            <person name="Yoshida Y."/>
            <person name="Fujiwara M."/>
            <person name="Mori M."/>
            <person name="Tomita M."/>
            <person name="Arakawa K."/>
        </authorList>
    </citation>
    <scope>NUCLEOTIDE SEQUENCE [LARGE SCALE GENOMIC DNA]</scope>
</reference>
<dbReference type="InterPro" id="IPR012337">
    <property type="entry name" value="RNaseH-like_sf"/>
</dbReference>
<protein>
    <recommendedName>
        <fullName evidence="1">Integrase catalytic domain-containing protein</fullName>
    </recommendedName>
</protein>